<comment type="subcellular location">
    <subcellularLocation>
        <location evidence="1 14">Cell outer membrane</location>
        <topology evidence="1 14">Multi-pass membrane protein</topology>
    </subcellularLocation>
</comment>
<evidence type="ECO:0000256" key="14">
    <source>
        <dbReference type="PROSITE-ProRule" id="PRU01360"/>
    </source>
</evidence>
<evidence type="ECO:0000256" key="4">
    <source>
        <dbReference type="ARBA" id="ARBA00022452"/>
    </source>
</evidence>
<dbReference type="InterPro" id="IPR037066">
    <property type="entry name" value="Plug_dom_sf"/>
</dbReference>
<evidence type="ECO:0000259" key="18">
    <source>
        <dbReference type="Pfam" id="PF00593"/>
    </source>
</evidence>
<evidence type="ECO:0000256" key="11">
    <source>
        <dbReference type="ARBA" id="ARBA00023136"/>
    </source>
</evidence>
<dbReference type="GO" id="GO:0009279">
    <property type="term" value="C:cell outer membrane"/>
    <property type="evidence" value="ECO:0007669"/>
    <property type="project" value="UniProtKB-SubCell"/>
</dbReference>
<evidence type="ECO:0000313" key="20">
    <source>
        <dbReference type="EMBL" id="OYQ30849.1"/>
    </source>
</evidence>
<comment type="similarity">
    <text evidence="2 14 16">Belongs to the TonB-dependent receptor family.</text>
</comment>
<evidence type="ECO:0000256" key="17">
    <source>
        <dbReference type="SAM" id="SignalP"/>
    </source>
</evidence>
<keyword evidence="21" id="KW-1185">Reference proteome</keyword>
<evidence type="ECO:0000256" key="12">
    <source>
        <dbReference type="ARBA" id="ARBA00023170"/>
    </source>
</evidence>
<evidence type="ECO:0000256" key="8">
    <source>
        <dbReference type="ARBA" id="ARBA00023004"/>
    </source>
</evidence>
<organism evidence="20 21">
    <name type="scientific">Sandarakinorhabdus cyanobacteriorum</name>
    <dbReference type="NCBI Taxonomy" id="1981098"/>
    <lineage>
        <taxon>Bacteria</taxon>
        <taxon>Pseudomonadati</taxon>
        <taxon>Pseudomonadota</taxon>
        <taxon>Alphaproteobacteria</taxon>
        <taxon>Sphingomonadales</taxon>
        <taxon>Sphingosinicellaceae</taxon>
        <taxon>Sandarakinorhabdus</taxon>
    </lineage>
</organism>
<keyword evidence="13 14" id="KW-0998">Cell outer membrane</keyword>
<evidence type="ECO:0000256" key="6">
    <source>
        <dbReference type="ARBA" id="ARBA00022692"/>
    </source>
</evidence>
<feature type="chain" id="PRO_5012603804" description="TonB-dependent siderophore receptor" evidence="17">
    <location>
        <begin position="20"/>
        <end position="695"/>
    </location>
</feature>
<dbReference type="AlphaFoldDB" id="A0A255YNU4"/>
<keyword evidence="12" id="KW-0675">Receptor</keyword>
<protein>
    <recommendedName>
        <fullName evidence="22">TonB-dependent siderophore receptor</fullName>
    </recommendedName>
</protein>
<keyword evidence="7 17" id="KW-0732">Signal</keyword>
<evidence type="ECO:0000256" key="9">
    <source>
        <dbReference type="ARBA" id="ARBA00023065"/>
    </source>
</evidence>
<proteinExistence type="inferred from homology"/>
<feature type="domain" description="TonB-dependent receptor plug" evidence="19">
    <location>
        <begin position="55"/>
        <end position="151"/>
    </location>
</feature>
<evidence type="ECO:0000256" key="2">
    <source>
        <dbReference type="ARBA" id="ARBA00009810"/>
    </source>
</evidence>
<keyword evidence="8" id="KW-0408">Iron</keyword>
<name>A0A255YNU4_9SPHN</name>
<sequence length="695" mass="74932">MRRVLLLSTALLLSAPAVAADGMEDDAGTIVVTGQRDQPYRAGSITSATRTDTPLLDVPQAVTVLTKQRLDDQAILSVQEALRFVPGAVGAQGEGNRDQIVLRGNNSTADFFVDGVRDDVQYFRDFYNLDRLEILKGSNAMIFGRGGGGGVINRVTKTPIIGERLLSADAAADTWGSWRLGGDVNLPVADHVAARLNGFVEQASNHRDSYGLTRWAVNPTLGFDLGGRGRLVLGYEHASDDRVADRGIPSQNGRPAPVARSLFVGDAAQNRSTVNVDALTLAANYELADGLTLHNATRWADYDKEYVNLYAATPLSTAGTLGIEAYRDPTRRRNLFSQTDLAWKTDLAGMDHTLLAGFELGRQVSRNQRINGFFDGFAGGPTRVTVALTDPFTPPTFNVRAGAGNRSICAVADVAALFVQDQVKIGEMVELVGGLRYDRFSLGVDNLLAGTRFARTDHLWSPRAGLVVKPAKNASLYASFSRSYLPQSGDQFTSLDASLAALEPEGFLNREIGAKWDITPTLNLNIAAYVLDRTNTRAPGAVAGTVELTGRQRSRGIELGLDGQIRPWWQVQAGLAVQSARTVSTTSAAPAGRHVPLVPEFQASLWQRFQIAEPVGVGLGILHQGKSFTGISNMVELPAYTRVDGAVFFKLAKGISGQLNVENLFNTAYFPTAHTDNNISTGTPRTARLTIRTSF</sequence>
<dbReference type="OrthoDB" id="9760333at2"/>
<dbReference type="PANTHER" id="PTHR32552:SF83">
    <property type="entry name" value="BLR3904 PROTEIN"/>
    <property type="match status" value="1"/>
</dbReference>
<dbReference type="GO" id="GO:0038023">
    <property type="term" value="F:signaling receptor activity"/>
    <property type="evidence" value="ECO:0007669"/>
    <property type="project" value="InterPro"/>
</dbReference>
<evidence type="ECO:0000256" key="5">
    <source>
        <dbReference type="ARBA" id="ARBA00022496"/>
    </source>
</evidence>
<dbReference type="SUPFAM" id="SSF56935">
    <property type="entry name" value="Porins"/>
    <property type="match status" value="1"/>
</dbReference>
<keyword evidence="3 14" id="KW-0813">Transport</keyword>
<feature type="short sequence motif" description="TonB C-terminal box" evidence="15">
    <location>
        <begin position="678"/>
        <end position="695"/>
    </location>
</feature>
<dbReference type="Gene3D" id="2.40.170.20">
    <property type="entry name" value="TonB-dependent receptor, beta-barrel domain"/>
    <property type="match status" value="1"/>
</dbReference>
<evidence type="ECO:0000256" key="1">
    <source>
        <dbReference type="ARBA" id="ARBA00004571"/>
    </source>
</evidence>
<evidence type="ECO:0008006" key="22">
    <source>
        <dbReference type="Google" id="ProtNLM"/>
    </source>
</evidence>
<dbReference type="NCBIfam" id="TIGR01783">
    <property type="entry name" value="TonB-siderophor"/>
    <property type="match status" value="1"/>
</dbReference>
<keyword evidence="9" id="KW-0406">Ion transport</keyword>
<gene>
    <name evidence="20" type="ORF">CHU93_06195</name>
</gene>
<dbReference type="Proteomes" id="UP000216991">
    <property type="component" value="Unassembled WGS sequence"/>
</dbReference>
<dbReference type="PROSITE" id="PS52016">
    <property type="entry name" value="TONB_DEPENDENT_REC_3"/>
    <property type="match status" value="1"/>
</dbReference>
<dbReference type="PANTHER" id="PTHR32552">
    <property type="entry name" value="FERRICHROME IRON RECEPTOR-RELATED"/>
    <property type="match status" value="1"/>
</dbReference>
<dbReference type="InterPro" id="IPR010105">
    <property type="entry name" value="TonB_sidphr_rcpt"/>
</dbReference>
<dbReference type="InterPro" id="IPR010917">
    <property type="entry name" value="TonB_rcpt_CS"/>
</dbReference>
<keyword evidence="5" id="KW-0410">Iron transport</keyword>
<dbReference type="Pfam" id="PF07715">
    <property type="entry name" value="Plug"/>
    <property type="match status" value="1"/>
</dbReference>
<evidence type="ECO:0000256" key="15">
    <source>
        <dbReference type="PROSITE-ProRule" id="PRU10144"/>
    </source>
</evidence>
<dbReference type="GO" id="GO:0015344">
    <property type="term" value="F:siderophore uptake transmembrane transporter activity"/>
    <property type="evidence" value="ECO:0007669"/>
    <property type="project" value="TreeGrafter"/>
</dbReference>
<dbReference type="InterPro" id="IPR000531">
    <property type="entry name" value="Beta-barrel_TonB"/>
</dbReference>
<dbReference type="InterPro" id="IPR039426">
    <property type="entry name" value="TonB-dep_rcpt-like"/>
</dbReference>
<evidence type="ECO:0000256" key="13">
    <source>
        <dbReference type="ARBA" id="ARBA00023237"/>
    </source>
</evidence>
<dbReference type="RefSeq" id="WP_094473248.1">
    <property type="nucleotide sequence ID" value="NZ_NOXT01000098.1"/>
</dbReference>
<dbReference type="PROSITE" id="PS01156">
    <property type="entry name" value="TONB_DEPENDENT_REC_2"/>
    <property type="match status" value="1"/>
</dbReference>
<dbReference type="InterPro" id="IPR036942">
    <property type="entry name" value="Beta-barrel_TonB_sf"/>
</dbReference>
<evidence type="ECO:0000256" key="10">
    <source>
        <dbReference type="ARBA" id="ARBA00023077"/>
    </source>
</evidence>
<keyword evidence="11 14" id="KW-0472">Membrane</keyword>
<keyword evidence="6 14" id="KW-0812">Transmembrane</keyword>
<comment type="caution">
    <text evidence="20">The sequence shown here is derived from an EMBL/GenBank/DDBJ whole genome shotgun (WGS) entry which is preliminary data.</text>
</comment>
<dbReference type="Gene3D" id="2.170.130.10">
    <property type="entry name" value="TonB-dependent receptor, plug domain"/>
    <property type="match status" value="1"/>
</dbReference>
<dbReference type="InterPro" id="IPR012910">
    <property type="entry name" value="Plug_dom"/>
</dbReference>
<dbReference type="GO" id="GO:0015891">
    <property type="term" value="P:siderophore transport"/>
    <property type="evidence" value="ECO:0007669"/>
    <property type="project" value="InterPro"/>
</dbReference>
<keyword evidence="4 14" id="KW-1134">Transmembrane beta strand</keyword>
<evidence type="ECO:0000256" key="7">
    <source>
        <dbReference type="ARBA" id="ARBA00022729"/>
    </source>
</evidence>
<dbReference type="EMBL" id="NOXT01000098">
    <property type="protein sequence ID" value="OYQ30849.1"/>
    <property type="molecule type" value="Genomic_DNA"/>
</dbReference>
<dbReference type="Pfam" id="PF00593">
    <property type="entry name" value="TonB_dep_Rec_b-barrel"/>
    <property type="match status" value="1"/>
</dbReference>
<feature type="domain" description="TonB-dependent receptor-like beta-barrel" evidence="18">
    <location>
        <begin position="225"/>
        <end position="664"/>
    </location>
</feature>
<evidence type="ECO:0000256" key="3">
    <source>
        <dbReference type="ARBA" id="ARBA00022448"/>
    </source>
</evidence>
<keyword evidence="10 16" id="KW-0798">TonB box</keyword>
<accession>A0A255YNU4</accession>
<reference evidence="20 21" key="1">
    <citation type="submission" date="2017-07" db="EMBL/GenBank/DDBJ databases">
        <title>Sandarakinorhabdus cyanobacteriorum sp. nov., a novel bacterium isolated from cyanobacterial aggregates in a eutrophic lake.</title>
        <authorList>
            <person name="Cai H."/>
        </authorList>
    </citation>
    <scope>NUCLEOTIDE SEQUENCE [LARGE SCALE GENOMIC DNA]</scope>
    <source>
        <strain evidence="20 21">TH057</strain>
    </source>
</reference>
<evidence type="ECO:0000313" key="21">
    <source>
        <dbReference type="Proteomes" id="UP000216991"/>
    </source>
</evidence>
<feature type="signal peptide" evidence="17">
    <location>
        <begin position="1"/>
        <end position="19"/>
    </location>
</feature>
<dbReference type="CDD" id="cd01347">
    <property type="entry name" value="ligand_gated_channel"/>
    <property type="match status" value="1"/>
</dbReference>
<evidence type="ECO:0000256" key="16">
    <source>
        <dbReference type="RuleBase" id="RU003357"/>
    </source>
</evidence>
<evidence type="ECO:0000259" key="19">
    <source>
        <dbReference type="Pfam" id="PF07715"/>
    </source>
</evidence>